<evidence type="ECO:0000256" key="5">
    <source>
        <dbReference type="ARBA" id="ARBA00022617"/>
    </source>
</evidence>
<dbReference type="InterPro" id="IPR012133">
    <property type="entry name" value="Alpha-hydoxy_acid_DH_FMN"/>
</dbReference>
<feature type="binding site" evidence="19">
    <location>
        <position position="286"/>
    </location>
    <ligand>
        <name>FMN</name>
        <dbReference type="ChEBI" id="CHEBI:58210"/>
    </ligand>
</feature>
<evidence type="ECO:0000256" key="18">
    <source>
        <dbReference type="PIRSR" id="PIRSR000138-1"/>
    </source>
</evidence>
<keyword evidence="23" id="KW-1185">Reference proteome</keyword>
<dbReference type="PANTHER" id="PTHR10578">
    <property type="entry name" value="S -2-HYDROXY-ACID OXIDASE-RELATED"/>
    <property type="match status" value="1"/>
</dbReference>
<comment type="subcellular location">
    <subcellularLocation>
        <location evidence="3">Mitochondrion intermembrane space</location>
    </subcellularLocation>
</comment>
<evidence type="ECO:0000313" key="23">
    <source>
        <dbReference type="Proteomes" id="UP000028524"/>
    </source>
</evidence>
<dbReference type="OrthoDB" id="1925334at2759"/>
<evidence type="ECO:0000256" key="8">
    <source>
        <dbReference type="ARBA" id="ARBA00022723"/>
    </source>
</evidence>
<evidence type="ECO:0000256" key="15">
    <source>
        <dbReference type="ARBA" id="ARBA00061589"/>
    </source>
</evidence>
<dbReference type="GO" id="GO:0004460">
    <property type="term" value="F:L-lactate dehydrogenase (cytochrome) activity"/>
    <property type="evidence" value="ECO:0007669"/>
    <property type="project" value="UniProtKB-EC"/>
</dbReference>
<feature type="domain" description="FMN hydroxy acid dehydrogenase" evidence="21">
    <location>
        <begin position="26"/>
        <end position="395"/>
    </location>
</feature>
<feature type="binding site" evidence="19">
    <location>
        <position position="165"/>
    </location>
    <ligand>
        <name>FMN</name>
        <dbReference type="ChEBI" id="CHEBI:58210"/>
    </ligand>
</feature>
<reference evidence="22 23" key="1">
    <citation type="journal article" date="2014" name="BMC Genomics">
        <title>Comparative genome sequencing reveals chemotype-specific gene clusters in the toxigenic black mold Stachybotrys.</title>
        <authorList>
            <person name="Semeiks J."/>
            <person name="Borek D."/>
            <person name="Otwinowski Z."/>
            <person name="Grishin N.V."/>
        </authorList>
    </citation>
    <scope>NUCLEOTIDE SEQUENCE [LARGE SCALE GENOMIC DNA]</scope>
    <source>
        <strain evidence="22 23">IBT 40285</strain>
    </source>
</reference>
<dbReference type="HOGENOM" id="CLU_020639_1_0_1"/>
<evidence type="ECO:0000256" key="16">
    <source>
        <dbReference type="ARBA" id="ARBA00066458"/>
    </source>
</evidence>
<evidence type="ECO:0000256" key="12">
    <source>
        <dbReference type="ARBA" id="ARBA00024042"/>
    </source>
</evidence>
<comment type="cofactor">
    <cofactor evidence="2">
        <name>heme b</name>
        <dbReference type="ChEBI" id="CHEBI:60344"/>
    </cofactor>
</comment>
<feature type="binding site" evidence="19">
    <location>
        <position position="202"/>
    </location>
    <ligand>
        <name>glyoxylate</name>
        <dbReference type="ChEBI" id="CHEBI:36655"/>
    </ligand>
</feature>
<evidence type="ECO:0000256" key="1">
    <source>
        <dbReference type="ARBA" id="ARBA00001917"/>
    </source>
</evidence>
<comment type="similarity">
    <text evidence="14">In the C-terminal section; belongs to the FMN-dependent alpha-hydroxy acid dehydrogenase family.</text>
</comment>
<evidence type="ECO:0000256" key="3">
    <source>
        <dbReference type="ARBA" id="ARBA00004569"/>
    </source>
</evidence>
<feature type="region of interest" description="Disordered" evidence="20">
    <location>
        <begin position="1"/>
        <end position="28"/>
    </location>
</feature>
<evidence type="ECO:0000256" key="13">
    <source>
        <dbReference type="ARBA" id="ARBA00052399"/>
    </source>
</evidence>
<evidence type="ECO:0000256" key="20">
    <source>
        <dbReference type="SAM" id="MobiDB-lite"/>
    </source>
</evidence>
<evidence type="ECO:0000256" key="7">
    <source>
        <dbReference type="ARBA" id="ARBA00022643"/>
    </source>
</evidence>
<dbReference type="Gene3D" id="3.20.20.70">
    <property type="entry name" value="Aldolase class I"/>
    <property type="match status" value="1"/>
</dbReference>
<feature type="region of interest" description="Disordered" evidence="20">
    <location>
        <begin position="203"/>
        <end position="227"/>
    </location>
</feature>
<evidence type="ECO:0000256" key="6">
    <source>
        <dbReference type="ARBA" id="ARBA00022630"/>
    </source>
</evidence>
<feature type="binding site" evidence="19">
    <location>
        <begin position="345"/>
        <end position="346"/>
    </location>
    <ligand>
        <name>FMN</name>
        <dbReference type="ChEBI" id="CHEBI:58210"/>
    </ligand>
</feature>
<comment type="similarity">
    <text evidence="15">In the N-terminal section; belongs to the cytochrome b5 family.</text>
</comment>
<comment type="subunit">
    <text evidence="4">Homotetramer.</text>
</comment>
<evidence type="ECO:0000256" key="2">
    <source>
        <dbReference type="ARBA" id="ARBA00001970"/>
    </source>
</evidence>
<feature type="binding site" evidence="19">
    <location>
        <position position="288"/>
    </location>
    <ligand>
        <name>glyoxylate</name>
        <dbReference type="ChEBI" id="CHEBI:36655"/>
    </ligand>
</feature>
<evidence type="ECO:0000256" key="19">
    <source>
        <dbReference type="PIRSR" id="PIRSR000138-2"/>
    </source>
</evidence>
<feature type="binding site" evidence="19">
    <location>
        <position position="291"/>
    </location>
    <ligand>
        <name>glyoxylate</name>
        <dbReference type="ChEBI" id="CHEBI:36655"/>
    </ligand>
</feature>
<dbReference type="InParanoid" id="A0A084QF78"/>
<dbReference type="Pfam" id="PF01070">
    <property type="entry name" value="FMN_dh"/>
    <property type="match status" value="1"/>
</dbReference>
<feature type="active site" description="Proton acceptor" evidence="18">
    <location>
        <position position="288"/>
    </location>
</feature>
<dbReference type="SUPFAM" id="SSF51395">
    <property type="entry name" value="FMN-linked oxidoreductases"/>
    <property type="match status" value="1"/>
</dbReference>
<keyword evidence="9" id="KW-0560">Oxidoreductase</keyword>
<evidence type="ECO:0000256" key="9">
    <source>
        <dbReference type="ARBA" id="ARBA00023002"/>
    </source>
</evidence>
<dbReference type="CDD" id="cd02922">
    <property type="entry name" value="FCB2_FMN"/>
    <property type="match status" value="1"/>
</dbReference>
<name>A0A084QF78_STAC4</name>
<organism evidence="22 23">
    <name type="scientific">Stachybotrys chlorohalonatus (strain IBT 40285)</name>
    <dbReference type="NCBI Taxonomy" id="1283841"/>
    <lineage>
        <taxon>Eukaryota</taxon>
        <taxon>Fungi</taxon>
        <taxon>Dikarya</taxon>
        <taxon>Ascomycota</taxon>
        <taxon>Pezizomycotina</taxon>
        <taxon>Sordariomycetes</taxon>
        <taxon>Hypocreomycetidae</taxon>
        <taxon>Hypocreales</taxon>
        <taxon>Stachybotryaceae</taxon>
        <taxon>Stachybotrys</taxon>
    </lineage>
</organism>
<dbReference type="InterPro" id="IPR037396">
    <property type="entry name" value="FMN_HAD"/>
</dbReference>
<dbReference type="PANTHER" id="PTHR10578:SF104">
    <property type="entry name" value="CYTOCHROME B2, MITOCHONDRIAL-RELATED"/>
    <property type="match status" value="1"/>
</dbReference>
<feature type="binding site" evidence="19">
    <location>
        <position position="264"/>
    </location>
    <ligand>
        <name>FMN</name>
        <dbReference type="ChEBI" id="CHEBI:58210"/>
    </ligand>
</feature>
<keyword evidence="6 19" id="KW-0285">Flavoprotein</keyword>
<evidence type="ECO:0000256" key="17">
    <source>
        <dbReference type="ARBA" id="ARBA00068515"/>
    </source>
</evidence>
<dbReference type="Proteomes" id="UP000028524">
    <property type="component" value="Unassembled WGS sequence"/>
</dbReference>
<feature type="binding site" evidence="19">
    <location>
        <position position="193"/>
    </location>
    <ligand>
        <name>FMN</name>
        <dbReference type="ChEBI" id="CHEBI:58210"/>
    </ligand>
</feature>
<feature type="binding site" evidence="19">
    <location>
        <position position="167"/>
    </location>
    <ligand>
        <name>glyoxylate</name>
        <dbReference type="ChEBI" id="CHEBI:36655"/>
    </ligand>
</feature>
<dbReference type="GO" id="GO:0010181">
    <property type="term" value="F:FMN binding"/>
    <property type="evidence" value="ECO:0007669"/>
    <property type="project" value="InterPro"/>
</dbReference>
<dbReference type="InterPro" id="IPR000262">
    <property type="entry name" value="FMN-dep_DH"/>
</dbReference>
<keyword evidence="8" id="KW-0479">Metal-binding</keyword>
<comment type="cofactor">
    <cofactor evidence="1">
        <name>FMN</name>
        <dbReference type="ChEBI" id="CHEBI:58210"/>
    </cofactor>
</comment>
<protein>
    <recommendedName>
        <fullName evidence="17">L-lactate dehydrogenase (cytochrome)</fullName>
        <ecNumber evidence="16">1.1.2.3</ecNumber>
    </recommendedName>
</protein>
<evidence type="ECO:0000256" key="10">
    <source>
        <dbReference type="ARBA" id="ARBA00023004"/>
    </source>
</evidence>
<sequence>MPSSLLAPAAPEERSTVPLPPQGGKPPLASLHSTHDFQLVASRTFAPKTWAFVSSAATDLLTKSRNAAAYAAISLRPRVLRDVARVDTAAVLLGRHALRAPIFCSPTAMAGLVHPQAEKDVGRACKAAGIAQCVSTSAYVPLPDIIAAVQDHPVSTPHEVPFFQQLYVNKDRDKSRILLQNAHRAGIKAVFLTVDAPIPGKREADERIASDDSLGSPISGAKAANDSKGGAIGRTMGSYIDASVSWTDIAWLRSCVPGLPIVLKGIQTSEDALLALEAGVDAIFISNHGGRSLDTSPATILVLLEIRRNCPQVFQRMDVYVDGGITRGTDIFKALCLGAKAVGIGRGSLYALNYGYEGVAKYIEILRDELETTMKMCGVTSLDQLHPGYLNTLAVDHLVPQLPPSQGDSPKSRL</sequence>
<evidence type="ECO:0000256" key="14">
    <source>
        <dbReference type="ARBA" id="ARBA00061137"/>
    </source>
</evidence>
<keyword evidence="7 19" id="KW-0288">FMN</keyword>
<feature type="binding site" evidence="19">
    <location>
        <begin position="106"/>
        <end position="108"/>
    </location>
    <ligand>
        <name>FMN</name>
        <dbReference type="ChEBI" id="CHEBI:58210"/>
    </ligand>
</feature>
<dbReference type="InterPro" id="IPR037458">
    <property type="entry name" value="L-MDH/L-LDH_FMN-bd"/>
</dbReference>
<dbReference type="GO" id="GO:0005758">
    <property type="term" value="C:mitochondrial intermembrane space"/>
    <property type="evidence" value="ECO:0007669"/>
    <property type="project" value="UniProtKB-SubCell"/>
</dbReference>
<dbReference type="FunFam" id="3.20.20.70:FF:000062">
    <property type="entry name" value="Cytochrome b2, mitochondrial, putative"/>
    <property type="match status" value="1"/>
</dbReference>
<proteinExistence type="inferred from homology"/>
<dbReference type="STRING" id="1283841.A0A084QF78"/>
<accession>A0A084QF78</accession>
<comment type="similarity">
    <text evidence="12">Belongs to the FMN-dependent alpha-hydroxy acid dehydrogenase family.</text>
</comment>
<evidence type="ECO:0000259" key="21">
    <source>
        <dbReference type="PROSITE" id="PS51349"/>
    </source>
</evidence>
<gene>
    <name evidence="22" type="ORF">S40285_05184</name>
</gene>
<dbReference type="PROSITE" id="PS51349">
    <property type="entry name" value="FMN_HYDROXY_ACID_DH_2"/>
    <property type="match status" value="1"/>
</dbReference>
<evidence type="ECO:0000256" key="4">
    <source>
        <dbReference type="ARBA" id="ARBA00011881"/>
    </source>
</evidence>
<dbReference type="GO" id="GO:0046872">
    <property type="term" value="F:metal ion binding"/>
    <property type="evidence" value="ECO:0007669"/>
    <property type="project" value="UniProtKB-KW"/>
</dbReference>
<dbReference type="InterPro" id="IPR013785">
    <property type="entry name" value="Aldolase_TIM"/>
</dbReference>
<evidence type="ECO:0000313" key="22">
    <source>
        <dbReference type="EMBL" id="KFA62613.1"/>
    </source>
</evidence>
<dbReference type="OMA" id="LEIRRNC"/>
<feature type="binding site" evidence="19">
    <location>
        <position position="135"/>
    </location>
    <ligand>
        <name>FMN</name>
        <dbReference type="ChEBI" id="CHEBI:58210"/>
    </ligand>
</feature>
<dbReference type="EC" id="1.1.2.3" evidence="16"/>
<keyword evidence="10" id="KW-0408">Iron</keyword>
<comment type="catalytic activity">
    <reaction evidence="13">
        <text>(S)-lactate + 2 Fe(III)-[cytochrome c] = 2 Fe(II)-[cytochrome c] + pyruvate + 2 H(+)</text>
        <dbReference type="Rhea" id="RHEA:19909"/>
        <dbReference type="Rhea" id="RHEA-COMP:10350"/>
        <dbReference type="Rhea" id="RHEA-COMP:14399"/>
        <dbReference type="ChEBI" id="CHEBI:15361"/>
        <dbReference type="ChEBI" id="CHEBI:15378"/>
        <dbReference type="ChEBI" id="CHEBI:16651"/>
        <dbReference type="ChEBI" id="CHEBI:29033"/>
        <dbReference type="ChEBI" id="CHEBI:29034"/>
        <dbReference type="EC" id="1.1.2.3"/>
    </reaction>
    <physiologicalReaction direction="left-to-right" evidence="13">
        <dbReference type="Rhea" id="RHEA:19910"/>
    </physiologicalReaction>
</comment>
<keyword evidence="5" id="KW-0349">Heme</keyword>
<dbReference type="EMBL" id="KL660785">
    <property type="protein sequence ID" value="KFA62613.1"/>
    <property type="molecule type" value="Genomic_DNA"/>
</dbReference>
<dbReference type="AlphaFoldDB" id="A0A084QF78"/>
<evidence type="ECO:0000256" key="11">
    <source>
        <dbReference type="ARBA" id="ARBA00023128"/>
    </source>
</evidence>
<keyword evidence="11" id="KW-0496">Mitochondrion</keyword>
<dbReference type="PIRSF" id="PIRSF000138">
    <property type="entry name" value="Al-hdrx_acd_dh"/>
    <property type="match status" value="1"/>
</dbReference>